<dbReference type="AlphaFoldDB" id="A0A564YFC0"/>
<dbReference type="Pfam" id="PF12922">
    <property type="entry name" value="Cnd1_N"/>
    <property type="match status" value="1"/>
</dbReference>
<reference evidence="2 3" key="1">
    <citation type="submission" date="2019-07" db="EMBL/GenBank/DDBJ databases">
        <authorList>
            <person name="Jastrzebski P J."/>
            <person name="Paukszto L."/>
            <person name="Jastrzebski P J."/>
        </authorList>
    </citation>
    <scope>NUCLEOTIDE SEQUENCE [LARGE SCALE GENOMIC DNA]</scope>
    <source>
        <strain evidence="2 3">WMS-il1</strain>
    </source>
</reference>
<keyword evidence="3" id="KW-1185">Reference proteome</keyword>
<name>A0A564YFC0_HYMDI</name>
<sequence length="219" mass="24575">MMEFVIPVTRNDLLSSTISSYSVNELVSVRNLPSSVQSCQKYLVREGHRAILKCFDILFSVLQEWKSVDANTKEDAWRVVLKGCEASVRELASVIKPVDPNSSSNRSDLLERRNAVKMHAYLLCQFIEVIENDSVAEASAAAIIKVGRGRGKAAASAAKVRRQDSDISLDWPTECSNALTVLDQLCKLDIRQFWDPPVVEEDFAKKKGEDLQFERRLGK</sequence>
<feature type="domain" description="Condensin complex subunit 1 N-terminal" evidence="1">
    <location>
        <begin position="72"/>
        <end position="204"/>
    </location>
</feature>
<proteinExistence type="predicted"/>
<dbReference type="Proteomes" id="UP000321570">
    <property type="component" value="Unassembled WGS sequence"/>
</dbReference>
<evidence type="ECO:0000313" key="3">
    <source>
        <dbReference type="Proteomes" id="UP000321570"/>
    </source>
</evidence>
<accession>A0A564YFC0</accession>
<dbReference type="InterPro" id="IPR024324">
    <property type="entry name" value="Condensin_cplx_su1_N"/>
</dbReference>
<dbReference type="EMBL" id="CABIJS010000177">
    <property type="protein sequence ID" value="VUZ45629.1"/>
    <property type="molecule type" value="Genomic_DNA"/>
</dbReference>
<evidence type="ECO:0000313" key="2">
    <source>
        <dbReference type="EMBL" id="VUZ45629.1"/>
    </source>
</evidence>
<gene>
    <name evidence="2" type="ORF">WMSIL1_LOCUS5540</name>
</gene>
<organism evidence="2 3">
    <name type="scientific">Hymenolepis diminuta</name>
    <name type="common">Rat tapeworm</name>
    <dbReference type="NCBI Taxonomy" id="6216"/>
    <lineage>
        <taxon>Eukaryota</taxon>
        <taxon>Metazoa</taxon>
        <taxon>Spiralia</taxon>
        <taxon>Lophotrochozoa</taxon>
        <taxon>Platyhelminthes</taxon>
        <taxon>Cestoda</taxon>
        <taxon>Eucestoda</taxon>
        <taxon>Cyclophyllidea</taxon>
        <taxon>Hymenolepididae</taxon>
        <taxon>Hymenolepis</taxon>
    </lineage>
</organism>
<protein>
    <recommendedName>
        <fullName evidence="1">Condensin complex subunit 1 N-terminal domain-containing protein</fullName>
    </recommendedName>
</protein>
<evidence type="ECO:0000259" key="1">
    <source>
        <dbReference type="Pfam" id="PF12922"/>
    </source>
</evidence>